<evidence type="ECO:0000313" key="1">
    <source>
        <dbReference type="EMBL" id="AFV88290.1"/>
    </source>
</evidence>
<dbReference type="RefSeq" id="WP_015069205.1">
    <property type="nucleotide sequence ID" value="NC_019395.1"/>
</dbReference>
<dbReference type="Gene3D" id="1.10.10.10">
    <property type="entry name" value="Winged helix-like DNA-binding domain superfamily/Winged helix DNA-binding domain"/>
    <property type="match status" value="1"/>
</dbReference>
<name>K7SG97_ACIA4</name>
<dbReference type="eggNOG" id="COG1846">
    <property type="taxonomic scope" value="Bacteria"/>
</dbReference>
<proteinExistence type="predicted"/>
<dbReference type="PATRIC" id="fig|1171373.8.peg.453"/>
<dbReference type="SUPFAM" id="SSF46785">
    <property type="entry name" value="Winged helix' DNA-binding domain"/>
    <property type="match status" value="1"/>
</dbReference>
<dbReference type="InterPro" id="IPR036390">
    <property type="entry name" value="WH_DNA-bd_sf"/>
</dbReference>
<dbReference type="Proteomes" id="UP000000214">
    <property type="component" value="Chromosome"/>
</dbReference>
<accession>K7SG97</accession>
<reference evidence="1 2" key="1">
    <citation type="journal article" date="2012" name="BMC Genomics">
        <title>The genome sequence of Propionibacterium acidipropionici provides insights into its biotechnological and industrial potential.</title>
        <authorList>
            <person name="Parizzi L.P."/>
            <person name="Grassi M.C."/>
            <person name="Llerena L.A."/>
            <person name="Carazzolle M.F."/>
            <person name="Queiroz V.L."/>
            <person name="Lunardi I."/>
            <person name="Zeidler A.F."/>
            <person name="Teixeira P.J."/>
            <person name="Mieczkowski P."/>
            <person name="Rincones J."/>
            <person name="Pereira G.A."/>
        </authorList>
    </citation>
    <scope>NUCLEOTIDE SEQUENCE [LARGE SCALE GENOMIC DNA]</scope>
    <source>
        <strain evidence="2">ATCC 4875 / DSM 20272 / JCM 6432 / NBRC 12425 / NCIMB 8070</strain>
    </source>
</reference>
<dbReference type="STRING" id="1171373.PACID_04480"/>
<protein>
    <recommendedName>
        <fullName evidence="3">MarR family transcriptional regulator</fullName>
    </recommendedName>
</protein>
<dbReference type="AlphaFoldDB" id="K7SG97"/>
<dbReference type="EMBL" id="CP003493">
    <property type="protein sequence ID" value="AFV88290.1"/>
    <property type="molecule type" value="Genomic_DNA"/>
</dbReference>
<evidence type="ECO:0008006" key="3">
    <source>
        <dbReference type="Google" id="ProtNLM"/>
    </source>
</evidence>
<dbReference type="HOGENOM" id="CLU_116754_1_0_11"/>
<sequence>MRTTVDPPDETPRPPIGLLLRRLDRLINQRFETTLGTRGVTRRQWQLLNVLAKRPAGLGEMNAAVAPFLDQAAGETVERHLAPLVESGAVTVNDDTYELSDSGRELFDSLSEQVRATRELTVRGLADWEYDRTISTLQTMIGNLEGGQ</sequence>
<organism evidence="1 2">
    <name type="scientific">Acidipropionibacterium acidipropionici (strain ATCC 4875 / DSM 20272 / JCM 6432 / NBRC 12425 / NCIMB 8070 / 4)</name>
    <name type="common">Propionibacterium acidipropionici</name>
    <dbReference type="NCBI Taxonomy" id="1171373"/>
    <lineage>
        <taxon>Bacteria</taxon>
        <taxon>Bacillati</taxon>
        <taxon>Actinomycetota</taxon>
        <taxon>Actinomycetes</taxon>
        <taxon>Propionibacteriales</taxon>
        <taxon>Propionibacteriaceae</taxon>
        <taxon>Acidipropionibacterium</taxon>
    </lineage>
</organism>
<dbReference type="InterPro" id="IPR036388">
    <property type="entry name" value="WH-like_DNA-bd_sf"/>
</dbReference>
<dbReference type="KEGG" id="pbo:PACID_04480"/>
<gene>
    <name evidence="1" type="ordered locus">PACID_04480</name>
</gene>
<evidence type="ECO:0000313" key="2">
    <source>
        <dbReference type="Proteomes" id="UP000000214"/>
    </source>
</evidence>